<dbReference type="InterPro" id="IPR051011">
    <property type="entry name" value="Metal_resp_trans_reg"/>
</dbReference>
<keyword evidence="3" id="KW-0804">Transcription</keyword>
<reference evidence="5 6" key="1">
    <citation type="journal article" date="2014" name="PLoS Genet.">
        <title>Phylogenetically driven sequencing of extremely halophilic archaea reveals strategies for static and dynamic osmo-response.</title>
        <authorList>
            <person name="Becker E.A."/>
            <person name="Seitzer P.M."/>
            <person name="Tritt A."/>
            <person name="Larsen D."/>
            <person name="Krusor M."/>
            <person name="Yao A.I."/>
            <person name="Wu D."/>
            <person name="Madern D."/>
            <person name="Eisen J.A."/>
            <person name="Darling A.E."/>
            <person name="Facciotti M.T."/>
        </authorList>
    </citation>
    <scope>NUCLEOTIDE SEQUENCE [LARGE SCALE GENOMIC DNA]</scope>
    <source>
        <strain evidence="5 6">DSM 8989</strain>
    </source>
</reference>
<dbReference type="AlphaFoldDB" id="M0N9E5"/>
<gene>
    <name evidence="5" type="ORF">C450_07467</name>
</gene>
<proteinExistence type="predicted"/>
<dbReference type="Pfam" id="PF01022">
    <property type="entry name" value="HTH_5"/>
    <property type="match status" value="1"/>
</dbReference>
<protein>
    <submittedName>
        <fullName evidence="5">ArsR family transcriptional regulator</fullName>
    </submittedName>
</protein>
<accession>M0N9E5</accession>
<evidence type="ECO:0000256" key="1">
    <source>
        <dbReference type="ARBA" id="ARBA00023015"/>
    </source>
</evidence>
<dbReference type="PANTHER" id="PTHR43132:SF2">
    <property type="entry name" value="ARSENICAL RESISTANCE OPERON REPRESSOR ARSR-RELATED"/>
    <property type="match status" value="1"/>
</dbReference>
<organism evidence="5 6">
    <name type="scientific">Halococcus salifodinae DSM 8989</name>
    <dbReference type="NCBI Taxonomy" id="1227456"/>
    <lineage>
        <taxon>Archaea</taxon>
        <taxon>Methanobacteriati</taxon>
        <taxon>Methanobacteriota</taxon>
        <taxon>Stenosarchaea group</taxon>
        <taxon>Halobacteria</taxon>
        <taxon>Halobacteriales</taxon>
        <taxon>Halococcaceae</taxon>
        <taxon>Halococcus</taxon>
    </lineage>
</organism>
<dbReference type="PANTHER" id="PTHR43132">
    <property type="entry name" value="ARSENICAL RESISTANCE OPERON REPRESSOR ARSR-RELATED"/>
    <property type="match status" value="1"/>
</dbReference>
<dbReference type="GO" id="GO:0003677">
    <property type="term" value="F:DNA binding"/>
    <property type="evidence" value="ECO:0007669"/>
    <property type="project" value="UniProtKB-KW"/>
</dbReference>
<dbReference type="InterPro" id="IPR011991">
    <property type="entry name" value="ArsR-like_HTH"/>
</dbReference>
<dbReference type="OrthoDB" id="46231at2157"/>
<keyword evidence="1" id="KW-0805">Transcription regulation</keyword>
<dbReference type="NCBIfam" id="NF033788">
    <property type="entry name" value="HTH_metalloreg"/>
    <property type="match status" value="1"/>
</dbReference>
<dbReference type="PATRIC" id="fig|1227456.3.peg.1492"/>
<dbReference type="PRINTS" id="PR00778">
    <property type="entry name" value="HTHARSR"/>
</dbReference>
<keyword evidence="6" id="KW-1185">Reference proteome</keyword>
<dbReference type="GO" id="GO:0003700">
    <property type="term" value="F:DNA-binding transcription factor activity"/>
    <property type="evidence" value="ECO:0007669"/>
    <property type="project" value="InterPro"/>
</dbReference>
<dbReference type="EMBL" id="AOME01000050">
    <property type="protein sequence ID" value="EMA53729.1"/>
    <property type="molecule type" value="Genomic_DNA"/>
</dbReference>
<dbReference type="InterPro" id="IPR036390">
    <property type="entry name" value="WH_DNA-bd_sf"/>
</dbReference>
<feature type="domain" description="HTH arsR-type" evidence="4">
    <location>
        <begin position="38"/>
        <end position="132"/>
    </location>
</feature>
<evidence type="ECO:0000313" key="6">
    <source>
        <dbReference type="Proteomes" id="UP000011625"/>
    </source>
</evidence>
<dbReference type="RefSeq" id="WP_005042047.1">
    <property type="nucleotide sequence ID" value="NZ_AOME01000050.1"/>
</dbReference>
<dbReference type="Gene3D" id="1.10.10.10">
    <property type="entry name" value="Winged helix-like DNA-binding domain superfamily/Winged helix DNA-binding domain"/>
    <property type="match status" value="1"/>
</dbReference>
<dbReference type="CDD" id="cd00090">
    <property type="entry name" value="HTH_ARSR"/>
    <property type="match status" value="1"/>
</dbReference>
<dbReference type="Proteomes" id="UP000011625">
    <property type="component" value="Unassembled WGS sequence"/>
</dbReference>
<evidence type="ECO:0000259" key="4">
    <source>
        <dbReference type="PROSITE" id="PS50987"/>
    </source>
</evidence>
<dbReference type="STRING" id="1227456.C450_07467"/>
<sequence length="132" mass="14736">MVPSTDRLRRLIADEIGECCEEDVEQRLDDLDSLAERATTDRLDRDRKTMAALGSETRHRIARLLVTADDALCVCELQPLVDVSESAISHALSDLVDAGLVSRDRRGKWRYYESTGRAERVFAALDAAGDDE</sequence>
<dbReference type="SUPFAM" id="SSF46785">
    <property type="entry name" value="Winged helix' DNA-binding domain"/>
    <property type="match status" value="1"/>
</dbReference>
<comment type="caution">
    <text evidence="5">The sequence shown here is derived from an EMBL/GenBank/DDBJ whole genome shotgun (WGS) entry which is preliminary data.</text>
</comment>
<evidence type="ECO:0000313" key="5">
    <source>
        <dbReference type="EMBL" id="EMA53729.1"/>
    </source>
</evidence>
<dbReference type="InterPro" id="IPR001845">
    <property type="entry name" value="HTH_ArsR_DNA-bd_dom"/>
</dbReference>
<evidence type="ECO:0000256" key="3">
    <source>
        <dbReference type="ARBA" id="ARBA00023163"/>
    </source>
</evidence>
<dbReference type="PROSITE" id="PS50987">
    <property type="entry name" value="HTH_ARSR_2"/>
    <property type="match status" value="1"/>
</dbReference>
<name>M0N9E5_9EURY</name>
<dbReference type="InterPro" id="IPR036388">
    <property type="entry name" value="WH-like_DNA-bd_sf"/>
</dbReference>
<keyword evidence="2" id="KW-0238">DNA-binding</keyword>
<dbReference type="SMART" id="SM00418">
    <property type="entry name" value="HTH_ARSR"/>
    <property type="match status" value="1"/>
</dbReference>
<evidence type="ECO:0000256" key="2">
    <source>
        <dbReference type="ARBA" id="ARBA00023125"/>
    </source>
</evidence>